<name>A0A834JUF4_VESPE</name>
<dbReference type="AlphaFoldDB" id="A0A834JUF4"/>
<feature type="compositionally biased region" description="Gly residues" evidence="1">
    <location>
        <begin position="63"/>
        <end position="74"/>
    </location>
</feature>
<evidence type="ECO:0000313" key="2">
    <source>
        <dbReference type="EMBL" id="KAF7394360.1"/>
    </source>
</evidence>
<feature type="region of interest" description="Disordered" evidence="1">
    <location>
        <begin position="63"/>
        <end position="96"/>
    </location>
</feature>
<dbReference type="EMBL" id="JACSDY010000021">
    <property type="protein sequence ID" value="KAF7394360.1"/>
    <property type="molecule type" value="Genomic_DNA"/>
</dbReference>
<accession>A0A834JUF4</accession>
<feature type="compositionally biased region" description="Low complexity" evidence="1">
    <location>
        <begin position="75"/>
        <end position="87"/>
    </location>
</feature>
<dbReference type="Proteomes" id="UP000600918">
    <property type="component" value="Unassembled WGS sequence"/>
</dbReference>
<protein>
    <submittedName>
        <fullName evidence="2">Uncharacterized protein</fullName>
    </submittedName>
</protein>
<organism evidence="2 3">
    <name type="scientific">Vespula pensylvanica</name>
    <name type="common">Western yellow jacket</name>
    <name type="synonym">Wasp</name>
    <dbReference type="NCBI Taxonomy" id="30213"/>
    <lineage>
        <taxon>Eukaryota</taxon>
        <taxon>Metazoa</taxon>
        <taxon>Ecdysozoa</taxon>
        <taxon>Arthropoda</taxon>
        <taxon>Hexapoda</taxon>
        <taxon>Insecta</taxon>
        <taxon>Pterygota</taxon>
        <taxon>Neoptera</taxon>
        <taxon>Endopterygota</taxon>
        <taxon>Hymenoptera</taxon>
        <taxon>Apocrita</taxon>
        <taxon>Aculeata</taxon>
        <taxon>Vespoidea</taxon>
        <taxon>Vespidae</taxon>
        <taxon>Vespinae</taxon>
        <taxon>Vespula</taxon>
    </lineage>
</organism>
<sequence length="126" mass="13422">MYMTYKNQTQRTMIYNQCDETAWRRTLSPPLTPNSRPNWWDFRAGELQLFERLILVRVVAKRGGGGGGGGGDDGGSSSSSSSSNSSTSGGGSGGGGSVSLLTDINGSLTSLPHSFIEFRLCRILPT</sequence>
<evidence type="ECO:0000313" key="3">
    <source>
        <dbReference type="Proteomes" id="UP000600918"/>
    </source>
</evidence>
<evidence type="ECO:0000256" key="1">
    <source>
        <dbReference type="SAM" id="MobiDB-lite"/>
    </source>
</evidence>
<comment type="caution">
    <text evidence="2">The sequence shown here is derived from an EMBL/GenBank/DDBJ whole genome shotgun (WGS) entry which is preliminary data.</text>
</comment>
<proteinExistence type="predicted"/>
<reference evidence="2" key="1">
    <citation type="journal article" date="2020" name="G3 (Bethesda)">
        <title>High-Quality Assemblies for Three Invasive Social Wasps from the &lt;i&gt;Vespula&lt;/i&gt; Genus.</title>
        <authorList>
            <person name="Harrop T.W.R."/>
            <person name="Guhlin J."/>
            <person name="McLaughlin G.M."/>
            <person name="Permina E."/>
            <person name="Stockwell P."/>
            <person name="Gilligan J."/>
            <person name="Le Lec M.F."/>
            <person name="Gruber M.A.M."/>
            <person name="Quinn O."/>
            <person name="Lovegrove M."/>
            <person name="Duncan E.J."/>
            <person name="Remnant E.J."/>
            <person name="Van Eeckhoven J."/>
            <person name="Graham B."/>
            <person name="Knapp R.A."/>
            <person name="Langford K.W."/>
            <person name="Kronenberg Z."/>
            <person name="Press M.O."/>
            <person name="Eacker S.M."/>
            <person name="Wilson-Rankin E.E."/>
            <person name="Purcell J."/>
            <person name="Lester P.J."/>
            <person name="Dearden P.K."/>
        </authorList>
    </citation>
    <scope>NUCLEOTIDE SEQUENCE</scope>
    <source>
        <strain evidence="2">Volc-1</strain>
    </source>
</reference>
<keyword evidence="3" id="KW-1185">Reference proteome</keyword>
<gene>
    <name evidence="2" type="ORF">H0235_016955</name>
</gene>